<protein>
    <submittedName>
        <fullName evidence="4">c-Myc-binding protein</fullName>
    </submittedName>
</protein>
<dbReference type="GO" id="GO:0005634">
    <property type="term" value="C:nucleus"/>
    <property type="evidence" value="ECO:0000318"/>
    <property type="project" value="GO_Central"/>
</dbReference>
<comment type="subcellular location">
    <subcellularLocation>
        <location evidence="1">Nucleus</location>
    </subcellularLocation>
</comment>
<evidence type="ECO:0000313" key="4">
    <source>
        <dbReference type="EMBL" id="KMZ74226.1"/>
    </source>
</evidence>
<organism evidence="4 5">
    <name type="scientific">Zostera marina</name>
    <name type="common">Eelgrass</name>
    <dbReference type="NCBI Taxonomy" id="29655"/>
    <lineage>
        <taxon>Eukaryota</taxon>
        <taxon>Viridiplantae</taxon>
        <taxon>Streptophyta</taxon>
        <taxon>Embryophyta</taxon>
        <taxon>Tracheophyta</taxon>
        <taxon>Spermatophyta</taxon>
        <taxon>Magnoliopsida</taxon>
        <taxon>Liliopsida</taxon>
        <taxon>Zosteraceae</taxon>
        <taxon>Zostera</taxon>
    </lineage>
</organism>
<dbReference type="PANTHER" id="PTHR13168:SF0">
    <property type="entry name" value="C-MYC-BINDING PROTEIN"/>
    <property type="match status" value="1"/>
</dbReference>
<proteinExistence type="inferred from homology"/>
<accession>A0A0K9PYZ3</accession>
<dbReference type="OrthoDB" id="524165at2759"/>
<dbReference type="GO" id="GO:0003713">
    <property type="term" value="F:transcription coactivator activity"/>
    <property type="evidence" value="ECO:0000318"/>
    <property type="project" value="GO_Central"/>
</dbReference>
<evidence type="ECO:0000256" key="2">
    <source>
        <dbReference type="ARBA" id="ARBA00009389"/>
    </source>
</evidence>
<keyword evidence="3" id="KW-0539">Nucleus</keyword>
<dbReference type="PANTHER" id="PTHR13168">
    <property type="entry name" value="ASSOCIATE OF C-MYC AMY-1"/>
    <property type="match status" value="1"/>
</dbReference>
<dbReference type="GO" id="GO:0006355">
    <property type="term" value="P:regulation of DNA-templated transcription"/>
    <property type="evidence" value="ECO:0000318"/>
    <property type="project" value="GO_Central"/>
</dbReference>
<evidence type="ECO:0000256" key="1">
    <source>
        <dbReference type="ARBA" id="ARBA00004123"/>
    </source>
</evidence>
<reference evidence="5" key="1">
    <citation type="journal article" date="2016" name="Nature">
        <title>The genome of the seagrass Zostera marina reveals angiosperm adaptation to the sea.</title>
        <authorList>
            <person name="Olsen J.L."/>
            <person name="Rouze P."/>
            <person name="Verhelst B."/>
            <person name="Lin Y.-C."/>
            <person name="Bayer T."/>
            <person name="Collen J."/>
            <person name="Dattolo E."/>
            <person name="De Paoli E."/>
            <person name="Dittami S."/>
            <person name="Maumus F."/>
            <person name="Michel G."/>
            <person name="Kersting A."/>
            <person name="Lauritano C."/>
            <person name="Lohaus R."/>
            <person name="Toepel M."/>
            <person name="Tonon T."/>
            <person name="Vanneste K."/>
            <person name="Amirebrahimi M."/>
            <person name="Brakel J."/>
            <person name="Bostroem C."/>
            <person name="Chovatia M."/>
            <person name="Grimwood J."/>
            <person name="Jenkins J.W."/>
            <person name="Jueterbock A."/>
            <person name="Mraz A."/>
            <person name="Stam W.T."/>
            <person name="Tice H."/>
            <person name="Bornberg-Bauer E."/>
            <person name="Green P.J."/>
            <person name="Pearson G.A."/>
            <person name="Procaccini G."/>
            <person name="Duarte C.M."/>
            <person name="Schmutz J."/>
            <person name="Reusch T.B.H."/>
            <person name="Van de Peer Y."/>
        </authorList>
    </citation>
    <scope>NUCLEOTIDE SEQUENCE [LARGE SCALE GENOMIC DNA]</scope>
    <source>
        <strain evidence="5">cv. Finnish</strain>
    </source>
</reference>
<name>A0A0K9PYZ3_ZOSMR</name>
<dbReference type="OMA" id="MMHYKEE"/>
<keyword evidence="5" id="KW-1185">Reference proteome</keyword>
<comment type="similarity">
    <text evidence="2">Belongs to the AMY1 family.</text>
</comment>
<evidence type="ECO:0000313" key="5">
    <source>
        <dbReference type="Proteomes" id="UP000036987"/>
    </source>
</evidence>
<dbReference type="EMBL" id="LFYR01000391">
    <property type="protein sequence ID" value="KMZ74226.1"/>
    <property type="molecule type" value="Genomic_DNA"/>
</dbReference>
<dbReference type="InterPro" id="IPR026060">
    <property type="entry name" value="AMY1"/>
</dbReference>
<evidence type="ECO:0000256" key="3">
    <source>
        <dbReference type="ARBA" id="ARBA00023242"/>
    </source>
</evidence>
<gene>
    <name evidence="4" type="ORF">ZOSMA_133G00750</name>
</gene>
<sequence length="103" mass="11961">METEEKKQSFRRYLEINGVIEALTKVLVDLYEENEKPSSPIEFIQQKLGIPKFSEYEKLQTEKADLQSKYDKLLKVHTDVCKELVELKCSSDGMKDTDGKLET</sequence>
<dbReference type="STRING" id="29655.A0A0K9PYZ3"/>
<dbReference type="AlphaFoldDB" id="A0A0K9PYZ3"/>
<dbReference type="Proteomes" id="UP000036987">
    <property type="component" value="Unassembled WGS sequence"/>
</dbReference>
<dbReference type="PRINTS" id="PR02028">
    <property type="entry name" value="CMYCBINDINGP"/>
</dbReference>
<comment type="caution">
    <text evidence="4">The sequence shown here is derived from an EMBL/GenBank/DDBJ whole genome shotgun (WGS) entry which is preliminary data.</text>
</comment>